<evidence type="ECO:0000313" key="9">
    <source>
        <dbReference type="EMBL" id="MBB4665384.1"/>
    </source>
</evidence>
<dbReference type="AlphaFoldDB" id="A0A7W7BMJ9"/>
<proteinExistence type="predicted"/>
<keyword evidence="10" id="KW-1185">Reference proteome</keyword>
<dbReference type="Pfam" id="PF02416">
    <property type="entry name" value="TatA_B_E"/>
    <property type="match status" value="1"/>
</dbReference>
<keyword evidence="4" id="KW-0653">Protein transport</keyword>
<gene>
    <name evidence="9" type="ORF">BKA24_000093</name>
</gene>
<dbReference type="PRINTS" id="PR01506">
    <property type="entry name" value="TATBPROTEIN"/>
</dbReference>
<evidence type="ECO:0000256" key="5">
    <source>
        <dbReference type="ARBA" id="ARBA00022989"/>
    </source>
</evidence>
<evidence type="ECO:0000256" key="1">
    <source>
        <dbReference type="ARBA" id="ARBA00004167"/>
    </source>
</evidence>
<evidence type="ECO:0000256" key="2">
    <source>
        <dbReference type="ARBA" id="ARBA00022448"/>
    </source>
</evidence>
<feature type="compositionally biased region" description="Polar residues" evidence="8">
    <location>
        <begin position="94"/>
        <end position="109"/>
    </location>
</feature>
<protein>
    <submittedName>
        <fullName evidence="9">Sec-independent protein translocase protein TatB</fullName>
    </submittedName>
</protein>
<feature type="compositionally biased region" description="Low complexity" evidence="8">
    <location>
        <begin position="124"/>
        <end position="137"/>
    </location>
</feature>
<evidence type="ECO:0000256" key="6">
    <source>
        <dbReference type="ARBA" id="ARBA00023010"/>
    </source>
</evidence>
<dbReference type="RefSeq" id="WP_184214246.1">
    <property type="nucleotide sequence ID" value="NZ_JACHMD010000001.1"/>
</dbReference>
<evidence type="ECO:0000256" key="8">
    <source>
        <dbReference type="SAM" id="MobiDB-lite"/>
    </source>
</evidence>
<dbReference type="Proteomes" id="UP000573729">
    <property type="component" value="Unassembled WGS sequence"/>
</dbReference>
<keyword evidence="7" id="KW-0472">Membrane</keyword>
<dbReference type="EMBL" id="JACHMD010000001">
    <property type="protein sequence ID" value="MBB4665384.1"/>
    <property type="molecule type" value="Genomic_DNA"/>
</dbReference>
<evidence type="ECO:0000256" key="4">
    <source>
        <dbReference type="ARBA" id="ARBA00022927"/>
    </source>
</evidence>
<comment type="caution">
    <text evidence="9">The sequence shown here is derived from an EMBL/GenBank/DDBJ whole genome shotgun (WGS) entry which is preliminary data.</text>
</comment>
<keyword evidence="5" id="KW-1133">Transmembrane helix</keyword>
<keyword evidence="3" id="KW-0812">Transmembrane</keyword>
<sequence length="137" mass="14667">MFGLSAEKLVLVAFLAAMIIGPSRLPALAQRLGELIRALRSIVDAARARAESEVGLTADNWRSLDPRQYDPRRIVREAFLPEATEVKPEPGAGSETTPRARSTRVTGSSGHPRRLFDPAPAGRSPVDAPVSSAVVAE</sequence>
<dbReference type="GO" id="GO:0015031">
    <property type="term" value="P:protein transport"/>
    <property type="evidence" value="ECO:0007669"/>
    <property type="project" value="UniProtKB-KW"/>
</dbReference>
<feature type="region of interest" description="Disordered" evidence="8">
    <location>
        <begin position="80"/>
        <end position="137"/>
    </location>
</feature>
<keyword evidence="2" id="KW-0813">Transport</keyword>
<evidence type="ECO:0000313" key="10">
    <source>
        <dbReference type="Proteomes" id="UP000573729"/>
    </source>
</evidence>
<organism evidence="9 10">
    <name type="scientific">Microbacterium marinum</name>
    <dbReference type="NCBI Taxonomy" id="421115"/>
    <lineage>
        <taxon>Bacteria</taxon>
        <taxon>Bacillati</taxon>
        <taxon>Actinomycetota</taxon>
        <taxon>Actinomycetes</taxon>
        <taxon>Micrococcales</taxon>
        <taxon>Microbacteriaceae</taxon>
        <taxon>Microbacterium</taxon>
    </lineage>
</organism>
<evidence type="ECO:0000256" key="7">
    <source>
        <dbReference type="ARBA" id="ARBA00023136"/>
    </source>
</evidence>
<evidence type="ECO:0000256" key="3">
    <source>
        <dbReference type="ARBA" id="ARBA00022692"/>
    </source>
</evidence>
<comment type="subcellular location">
    <subcellularLocation>
        <location evidence="1">Membrane</location>
        <topology evidence="1">Single-pass membrane protein</topology>
    </subcellularLocation>
</comment>
<dbReference type="Gene3D" id="1.20.5.3310">
    <property type="match status" value="1"/>
</dbReference>
<name>A0A7W7BMJ9_9MICO</name>
<dbReference type="InterPro" id="IPR003369">
    <property type="entry name" value="TatA/B/E"/>
</dbReference>
<reference evidence="9 10" key="1">
    <citation type="submission" date="2020-08" db="EMBL/GenBank/DDBJ databases">
        <title>Sequencing the genomes of 1000 actinobacteria strains.</title>
        <authorList>
            <person name="Klenk H.-P."/>
        </authorList>
    </citation>
    <scope>NUCLEOTIDE SEQUENCE [LARGE SCALE GENOMIC DNA]</scope>
    <source>
        <strain evidence="9 10">DSM 24947</strain>
    </source>
</reference>
<keyword evidence="6" id="KW-0811">Translocation</keyword>
<dbReference type="GO" id="GO:0016020">
    <property type="term" value="C:membrane"/>
    <property type="evidence" value="ECO:0007669"/>
    <property type="project" value="UniProtKB-ARBA"/>
</dbReference>
<accession>A0A7W7BMJ9</accession>